<protein>
    <submittedName>
        <fullName evidence="1">Uncharacterized protein</fullName>
    </submittedName>
</protein>
<evidence type="ECO:0000313" key="2">
    <source>
        <dbReference type="Proteomes" id="UP001054837"/>
    </source>
</evidence>
<comment type="caution">
    <text evidence="1">The sequence shown here is derived from an EMBL/GenBank/DDBJ whole genome shotgun (WGS) entry which is preliminary data.</text>
</comment>
<reference evidence="1 2" key="1">
    <citation type="submission" date="2021-06" db="EMBL/GenBank/DDBJ databases">
        <title>Caerostris darwini draft genome.</title>
        <authorList>
            <person name="Kono N."/>
            <person name="Arakawa K."/>
        </authorList>
    </citation>
    <scope>NUCLEOTIDE SEQUENCE [LARGE SCALE GENOMIC DNA]</scope>
</reference>
<organism evidence="1 2">
    <name type="scientific">Caerostris darwini</name>
    <dbReference type="NCBI Taxonomy" id="1538125"/>
    <lineage>
        <taxon>Eukaryota</taxon>
        <taxon>Metazoa</taxon>
        <taxon>Ecdysozoa</taxon>
        <taxon>Arthropoda</taxon>
        <taxon>Chelicerata</taxon>
        <taxon>Arachnida</taxon>
        <taxon>Araneae</taxon>
        <taxon>Araneomorphae</taxon>
        <taxon>Entelegynae</taxon>
        <taxon>Araneoidea</taxon>
        <taxon>Araneidae</taxon>
        <taxon>Caerostris</taxon>
    </lineage>
</organism>
<keyword evidence="2" id="KW-1185">Reference proteome</keyword>
<sequence length="92" mass="10870">MRYVSGFGGLNFTRRSLCFLRRENFRFWHVHIVSVGARKIAKQQGLHWRKVHVFSLGMPGLEKIIKLRDGIFSYFFTRVSKNVAGYFEDPLF</sequence>
<evidence type="ECO:0000313" key="1">
    <source>
        <dbReference type="EMBL" id="GIY51092.1"/>
    </source>
</evidence>
<name>A0AAV4U022_9ARAC</name>
<gene>
    <name evidence="1" type="ORF">CDAR_498271</name>
</gene>
<accession>A0AAV4U022</accession>
<proteinExistence type="predicted"/>
<dbReference type="EMBL" id="BPLQ01010495">
    <property type="protein sequence ID" value="GIY51092.1"/>
    <property type="molecule type" value="Genomic_DNA"/>
</dbReference>
<dbReference type="Proteomes" id="UP001054837">
    <property type="component" value="Unassembled WGS sequence"/>
</dbReference>
<dbReference type="AlphaFoldDB" id="A0AAV4U022"/>